<dbReference type="FunFam" id="3.40.50.970:FF:000005">
    <property type="entry name" value="1-deoxy-D-xylulose-5-phosphate synthase"/>
    <property type="match status" value="1"/>
</dbReference>
<dbReference type="PROSITE" id="PS00802">
    <property type="entry name" value="TRANSKETOLASE_2"/>
    <property type="match status" value="1"/>
</dbReference>
<organism evidence="12 13">
    <name type="scientific">Capnocytophaga gingivalis</name>
    <dbReference type="NCBI Taxonomy" id="1017"/>
    <lineage>
        <taxon>Bacteria</taxon>
        <taxon>Pseudomonadati</taxon>
        <taxon>Bacteroidota</taxon>
        <taxon>Flavobacteriia</taxon>
        <taxon>Flavobacteriales</taxon>
        <taxon>Flavobacteriaceae</taxon>
        <taxon>Capnocytophaga</taxon>
    </lineage>
</organism>
<evidence type="ECO:0000313" key="13">
    <source>
        <dbReference type="Proteomes" id="UP000217250"/>
    </source>
</evidence>
<keyword evidence="5 10" id="KW-0479">Metal-binding</keyword>
<keyword evidence="9 10" id="KW-0414">Isoprene biosynthesis</keyword>
<dbReference type="GO" id="GO:0000287">
    <property type="term" value="F:magnesium ion binding"/>
    <property type="evidence" value="ECO:0007669"/>
    <property type="project" value="UniProtKB-UniRule"/>
</dbReference>
<evidence type="ECO:0000256" key="9">
    <source>
        <dbReference type="ARBA" id="ARBA00023229"/>
    </source>
</evidence>
<dbReference type="UniPathway" id="UPA00064">
    <property type="reaction ID" value="UER00091"/>
</dbReference>
<evidence type="ECO:0000259" key="11">
    <source>
        <dbReference type="SMART" id="SM00861"/>
    </source>
</evidence>
<dbReference type="SMART" id="SM00861">
    <property type="entry name" value="Transket_pyr"/>
    <property type="match status" value="1"/>
</dbReference>
<comment type="function">
    <text evidence="10">Catalyzes the acyloin condensation reaction between C atoms 2 and 3 of pyruvate and glyceraldehyde 3-phosphate to yield 1-deoxy-D-xylulose-5-phosphate (DXP).</text>
</comment>
<comment type="similarity">
    <text evidence="2 10">Belongs to the transketolase family. DXPS subfamily.</text>
</comment>
<dbReference type="InterPro" id="IPR005475">
    <property type="entry name" value="Transketolase-like_Pyr-bd"/>
</dbReference>
<feature type="binding site" evidence="10">
    <location>
        <begin position="147"/>
        <end position="148"/>
    </location>
    <ligand>
        <name>thiamine diphosphate</name>
        <dbReference type="ChEBI" id="CHEBI:58937"/>
    </ligand>
</feature>
<comment type="subunit">
    <text evidence="3 10">Homodimer.</text>
</comment>
<evidence type="ECO:0000256" key="4">
    <source>
        <dbReference type="ARBA" id="ARBA00022679"/>
    </source>
</evidence>
<dbReference type="Pfam" id="PF02780">
    <property type="entry name" value="Transketolase_C"/>
    <property type="match status" value="1"/>
</dbReference>
<comment type="catalytic activity">
    <reaction evidence="10">
        <text>D-glyceraldehyde 3-phosphate + pyruvate + H(+) = 1-deoxy-D-xylulose 5-phosphate + CO2</text>
        <dbReference type="Rhea" id="RHEA:12605"/>
        <dbReference type="ChEBI" id="CHEBI:15361"/>
        <dbReference type="ChEBI" id="CHEBI:15378"/>
        <dbReference type="ChEBI" id="CHEBI:16526"/>
        <dbReference type="ChEBI" id="CHEBI:57792"/>
        <dbReference type="ChEBI" id="CHEBI:59776"/>
        <dbReference type="EC" id="2.2.1.7"/>
    </reaction>
</comment>
<dbReference type="HAMAP" id="MF_00315">
    <property type="entry name" value="DXP_synth"/>
    <property type="match status" value="1"/>
</dbReference>
<reference evidence="13" key="1">
    <citation type="submission" date="2017-06" db="EMBL/GenBank/DDBJ databases">
        <title>Capnocytophaga spp. assemblies.</title>
        <authorList>
            <person name="Gulvik C.A."/>
        </authorList>
    </citation>
    <scope>NUCLEOTIDE SEQUENCE [LARGE SCALE GENOMIC DNA]</scope>
    <source>
        <strain evidence="13">H1496</strain>
    </source>
</reference>
<dbReference type="CDD" id="cd02007">
    <property type="entry name" value="TPP_DXS"/>
    <property type="match status" value="1"/>
</dbReference>
<dbReference type="GO" id="GO:0005829">
    <property type="term" value="C:cytosol"/>
    <property type="evidence" value="ECO:0007669"/>
    <property type="project" value="TreeGrafter"/>
</dbReference>
<dbReference type="EC" id="2.2.1.7" evidence="10"/>
<name>A0A250FQL0_9FLAO</name>
<evidence type="ECO:0000313" key="12">
    <source>
        <dbReference type="EMBL" id="ATA87472.1"/>
    </source>
</evidence>
<dbReference type="Proteomes" id="UP000217250">
    <property type="component" value="Chromosome"/>
</dbReference>
<dbReference type="RefSeq" id="WP_095910725.1">
    <property type="nucleotide sequence ID" value="NZ_CP022386.1"/>
</dbReference>
<dbReference type="GeneID" id="84808901"/>
<dbReference type="Pfam" id="PF02779">
    <property type="entry name" value="Transket_pyr"/>
    <property type="match status" value="1"/>
</dbReference>
<feature type="domain" description="Transketolase-like pyrimidine-binding" evidence="11">
    <location>
        <begin position="279"/>
        <end position="445"/>
    </location>
</feature>
<feature type="binding site" evidence="10">
    <location>
        <position position="248"/>
    </location>
    <ligand>
        <name>thiamine diphosphate</name>
        <dbReference type="ChEBI" id="CHEBI:58937"/>
    </ligand>
</feature>
<keyword evidence="8 10" id="KW-0786">Thiamine pyrophosphate</keyword>
<feature type="binding site" evidence="10">
    <location>
        <position position="175"/>
    </location>
    <ligand>
        <name>Mg(2+)</name>
        <dbReference type="ChEBI" id="CHEBI:18420"/>
    </ligand>
</feature>
<feature type="binding site" evidence="10">
    <location>
        <position position="73"/>
    </location>
    <ligand>
        <name>thiamine diphosphate</name>
        <dbReference type="ChEBI" id="CHEBI:58937"/>
    </ligand>
</feature>
<dbReference type="SUPFAM" id="SSF52922">
    <property type="entry name" value="TK C-terminal domain-like"/>
    <property type="match status" value="1"/>
</dbReference>
<evidence type="ECO:0000256" key="3">
    <source>
        <dbReference type="ARBA" id="ARBA00011738"/>
    </source>
</evidence>
<evidence type="ECO:0000256" key="6">
    <source>
        <dbReference type="ARBA" id="ARBA00022842"/>
    </source>
</evidence>
<evidence type="ECO:0000256" key="2">
    <source>
        <dbReference type="ARBA" id="ARBA00011081"/>
    </source>
</evidence>
<evidence type="ECO:0000256" key="5">
    <source>
        <dbReference type="ARBA" id="ARBA00022723"/>
    </source>
</evidence>
<comment type="cofactor">
    <cofactor evidence="10">
        <name>thiamine diphosphate</name>
        <dbReference type="ChEBI" id="CHEBI:58937"/>
    </cofactor>
    <text evidence="10">Binds 1 thiamine pyrophosphate per subunit.</text>
</comment>
<dbReference type="PANTHER" id="PTHR43322:SF5">
    <property type="entry name" value="1-DEOXY-D-XYLULOSE-5-PHOSPHATE SYNTHASE, CHLOROPLASTIC"/>
    <property type="match status" value="1"/>
</dbReference>
<evidence type="ECO:0000256" key="1">
    <source>
        <dbReference type="ARBA" id="ARBA00004980"/>
    </source>
</evidence>
<feature type="binding site" evidence="10">
    <location>
        <position position="330"/>
    </location>
    <ligand>
        <name>thiamine diphosphate</name>
        <dbReference type="ChEBI" id="CHEBI:58937"/>
    </ligand>
</feature>
<feature type="binding site" evidence="10">
    <location>
        <position position="146"/>
    </location>
    <ligand>
        <name>Mg(2+)</name>
        <dbReference type="ChEBI" id="CHEBI:18420"/>
    </ligand>
</feature>
<dbReference type="NCBIfam" id="NF003933">
    <property type="entry name" value="PRK05444.2-2"/>
    <property type="match status" value="1"/>
</dbReference>
<dbReference type="GO" id="GO:0008661">
    <property type="term" value="F:1-deoxy-D-xylulose-5-phosphate synthase activity"/>
    <property type="evidence" value="ECO:0007669"/>
    <property type="project" value="UniProtKB-UniRule"/>
</dbReference>
<accession>A0A250FQL0</accession>
<keyword evidence="6 10" id="KW-0460">Magnesium</keyword>
<keyword evidence="4 10" id="KW-0808">Transferase</keyword>
<dbReference type="InterPro" id="IPR029061">
    <property type="entry name" value="THDP-binding"/>
</dbReference>
<dbReference type="GO" id="GO:0016114">
    <property type="term" value="P:terpenoid biosynthetic process"/>
    <property type="evidence" value="ECO:0007669"/>
    <property type="project" value="UniProtKB-UniRule"/>
</dbReference>
<dbReference type="InterPro" id="IPR005477">
    <property type="entry name" value="Dxylulose-5-P_synthase"/>
</dbReference>
<comment type="cofactor">
    <cofactor evidence="10">
        <name>Mg(2+)</name>
        <dbReference type="ChEBI" id="CHEBI:18420"/>
    </cofactor>
    <text evidence="10">Binds 1 Mg(2+) ion per subunit.</text>
</comment>
<dbReference type="Gene3D" id="3.40.50.920">
    <property type="match status" value="1"/>
</dbReference>
<dbReference type="Gene3D" id="3.40.50.970">
    <property type="match status" value="2"/>
</dbReference>
<protein>
    <recommendedName>
        <fullName evidence="10">1-deoxy-D-xylulose-5-phosphate synthase</fullName>
        <ecNumber evidence="10">2.2.1.7</ecNumber>
    </recommendedName>
    <alternativeName>
        <fullName evidence="10">1-deoxyxylulose-5-phosphate synthase</fullName>
        <shortName evidence="10">DXP synthase</shortName>
        <shortName evidence="10">DXPS</shortName>
    </alternativeName>
</protein>
<dbReference type="InterPro" id="IPR033248">
    <property type="entry name" value="Transketolase_C"/>
</dbReference>
<dbReference type="SUPFAM" id="SSF52518">
    <property type="entry name" value="Thiamin diphosphate-binding fold (THDP-binding)"/>
    <property type="match status" value="1"/>
</dbReference>
<dbReference type="KEGG" id="cgh:CGC50_10075"/>
<comment type="pathway">
    <text evidence="1 10">Metabolic intermediate biosynthesis; 1-deoxy-D-xylulose 5-phosphate biosynthesis; 1-deoxy-D-xylulose 5-phosphate from D-glyceraldehyde 3-phosphate and pyruvate: step 1/1.</text>
</comment>
<evidence type="ECO:0000256" key="10">
    <source>
        <dbReference type="HAMAP-Rule" id="MF_00315"/>
    </source>
</evidence>
<dbReference type="InterPro" id="IPR020826">
    <property type="entry name" value="Transketolase_BS"/>
</dbReference>
<feature type="binding site" evidence="10">
    <location>
        <begin position="114"/>
        <end position="116"/>
    </location>
    <ligand>
        <name>thiamine diphosphate</name>
        <dbReference type="ChEBI" id="CHEBI:58937"/>
    </ligand>
</feature>
<evidence type="ECO:0000256" key="8">
    <source>
        <dbReference type="ARBA" id="ARBA00023052"/>
    </source>
</evidence>
<feature type="binding site" evidence="10">
    <location>
        <position position="175"/>
    </location>
    <ligand>
        <name>thiamine diphosphate</name>
        <dbReference type="ChEBI" id="CHEBI:58937"/>
    </ligand>
</feature>
<dbReference type="InterPro" id="IPR009014">
    <property type="entry name" value="Transketo_C/PFOR_II"/>
</dbReference>
<sequence length="579" mass="64183">MTLLEQIYSPADIRNFSLAELKQLAGELRHFIINEVAAKEGHLGAGLGVVELTIALHYVFNTPEDILVFDVGHQAYPHKLLTGRRERFATNRQWGGLSGFPKRKESEYDPFGTGHAGTSLSAVLGMATAAVLQENFLRKHVAVIGDASFVNGMAFEALSQMGDSKVNVLIVLNDNQIGIDPSTGAFRYYLERLAQGTDLGTFFTDLQIEYLGSYDGHSLEELIPMLREARDFFGVQLVHIRTTKGKGYQRAEEKQTLFHAPGKFDPATGMLLPKKLQQTKFQDVFGHTLCELAAENKTIVGITPAMITGSSLHYMQQQFPARTFDVGIAEEHAVTFAAGLATQGLLPFLVIYSTFLQRGYDQLIHDVALQELKVIFCIDRAGLVGEDGATHQGVFDIAYLRCIPNIEIVAPRNEIELRNMLYTAQLPEQDKALAIRYPRGYGQLTLWQLPFEKVEKKGVLLREGARYAVLSVGTIADEVAQEISQHPQAEAFAHYDMRWIKPLDEALLHHILSQYEAVITVEEGCKAGGFGESIVVFAKEKGYSLPIKIVAIADVFIEQGTVALQREFASLTNFLNGAF</sequence>
<dbReference type="AlphaFoldDB" id="A0A250FQL0"/>
<keyword evidence="7 10" id="KW-0784">Thiamine biosynthesis</keyword>
<dbReference type="GO" id="GO:0019288">
    <property type="term" value="P:isopentenyl diphosphate biosynthetic process, methylerythritol 4-phosphate pathway"/>
    <property type="evidence" value="ECO:0007669"/>
    <property type="project" value="TreeGrafter"/>
</dbReference>
<dbReference type="PANTHER" id="PTHR43322">
    <property type="entry name" value="1-D-DEOXYXYLULOSE 5-PHOSPHATE SYNTHASE-RELATED"/>
    <property type="match status" value="1"/>
</dbReference>
<gene>
    <name evidence="10" type="primary">dxs</name>
    <name evidence="12" type="ORF">CGC50_10075</name>
</gene>
<proteinExistence type="inferred from homology"/>
<dbReference type="Pfam" id="PF13292">
    <property type="entry name" value="DXP_synthase_N"/>
    <property type="match status" value="2"/>
</dbReference>
<evidence type="ECO:0000256" key="7">
    <source>
        <dbReference type="ARBA" id="ARBA00022977"/>
    </source>
</evidence>
<dbReference type="GO" id="GO:0030976">
    <property type="term" value="F:thiamine pyrophosphate binding"/>
    <property type="evidence" value="ECO:0007669"/>
    <property type="project" value="UniProtKB-UniRule"/>
</dbReference>
<dbReference type="CDD" id="cd07033">
    <property type="entry name" value="TPP_PYR_DXS_TK_like"/>
    <property type="match status" value="1"/>
</dbReference>
<dbReference type="GO" id="GO:0009228">
    <property type="term" value="P:thiamine biosynthetic process"/>
    <property type="evidence" value="ECO:0007669"/>
    <property type="project" value="UniProtKB-UniRule"/>
</dbReference>
<dbReference type="EMBL" id="CP022386">
    <property type="protein sequence ID" value="ATA87472.1"/>
    <property type="molecule type" value="Genomic_DNA"/>
</dbReference>
<dbReference type="OrthoDB" id="9803371at2"/>